<dbReference type="InterPro" id="IPR035899">
    <property type="entry name" value="DBL_dom_sf"/>
</dbReference>
<keyword evidence="4" id="KW-1185">Reference proteome</keyword>
<reference evidence="3" key="1">
    <citation type="submission" date="2022-07" db="EMBL/GenBank/DDBJ databases">
        <title>Phylogenomic reconstructions and comparative analyses of Kickxellomycotina fungi.</title>
        <authorList>
            <person name="Reynolds N.K."/>
            <person name="Stajich J.E."/>
            <person name="Barry K."/>
            <person name="Grigoriev I.V."/>
            <person name="Crous P."/>
            <person name="Smith M.E."/>
        </authorList>
    </citation>
    <scope>NUCLEOTIDE SEQUENCE</scope>
    <source>
        <strain evidence="3">RSA 476</strain>
    </source>
</reference>
<feature type="compositionally biased region" description="Low complexity" evidence="1">
    <location>
        <begin position="514"/>
        <end position="526"/>
    </location>
</feature>
<dbReference type="GO" id="GO:0005085">
    <property type="term" value="F:guanyl-nucleotide exchange factor activity"/>
    <property type="evidence" value="ECO:0007669"/>
    <property type="project" value="InterPro"/>
</dbReference>
<evidence type="ECO:0000256" key="1">
    <source>
        <dbReference type="SAM" id="MobiDB-lite"/>
    </source>
</evidence>
<dbReference type="PROSITE" id="PS50010">
    <property type="entry name" value="DH_2"/>
    <property type="match status" value="1"/>
</dbReference>
<accession>A0A9W8IT71</accession>
<evidence type="ECO:0000313" key="4">
    <source>
        <dbReference type="Proteomes" id="UP001140074"/>
    </source>
</evidence>
<dbReference type="EMBL" id="JANBUY010000063">
    <property type="protein sequence ID" value="KAJ2865307.1"/>
    <property type="molecule type" value="Genomic_DNA"/>
</dbReference>
<gene>
    <name evidence="3" type="primary">CDC24_1</name>
    <name evidence="3" type="ORF">GGH94_002322</name>
</gene>
<dbReference type="PANTHER" id="PTHR47339:SF1">
    <property type="entry name" value="CELL DIVISION CONTROL PROTEIN 24"/>
    <property type="match status" value="1"/>
</dbReference>
<dbReference type="SMART" id="SM00325">
    <property type="entry name" value="RhoGEF"/>
    <property type="match status" value="1"/>
</dbReference>
<dbReference type="GO" id="GO:0030010">
    <property type="term" value="P:establishment of cell polarity"/>
    <property type="evidence" value="ECO:0007669"/>
    <property type="project" value="TreeGrafter"/>
</dbReference>
<dbReference type="Proteomes" id="UP001140074">
    <property type="component" value="Unassembled WGS sequence"/>
</dbReference>
<dbReference type="PANTHER" id="PTHR47339">
    <property type="entry name" value="CELL DIVISION CONTROL PROTEIN 24"/>
    <property type="match status" value="1"/>
</dbReference>
<dbReference type="SUPFAM" id="SSF48065">
    <property type="entry name" value="DBL homology domain (DH-domain)"/>
    <property type="match status" value="1"/>
</dbReference>
<dbReference type="Pfam" id="PF00621">
    <property type="entry name" value="RhoGEF"/>
    <property type="match status" value="1"/>
</dbReference>
<dbReference type="GO" id="GO:0005737">
    <property type="term" value="C:cytoplasm"/>
    <property type="evidence" value="ECO:0007669"/>
    <property type="project" value="TreeGrafter"/>
</dbReference>
<name>A0A9W8IT71_9FUNG</name>
<evidence type="ECO:0000313" key="3">
    <source>
        <dbReference type="EMBL" id="KAJ2865307.1"/>
    </source>
</evidence>
<dbReference type="InterPro" id="IPR000219">
    <property type="entry name" value="DH_dom"/>
</dbReference>
<proteinExistence type="predicted"/>
<dbReference type="Gene3D" id="1.20.900.10">
    <property type="entry name" value="Dbl homology (DH) domain"/>
    <property type="match status" value="1"/>
</dbReference>
<dbReference type="AlphaFoldDB" id="A0A9W8IT71"/>
<dbReference type="InterPro" id="IPR053026">
    <property type="entry name" value="CDC42_GEF"/>
</dbReference>
<protein>
    <submittedName>
        <fullName evidence="3">Guanine nucleotide exchange factor for Cdc42p</fullName>
    </submittedName>
</protein>
<evidence type="ECO:0000259" key="2">
    <source>
        <dbReference type="PROSITE" id="PS50010"/>
    </source>
</evidence>
<organism evidence="3 4">
    <name type="scientific">Coemansia aciculifera</name>
    <dbReference type="NCBI Taxonomy" id="417176"/>
    <lineage>
        <taxon>Eukaryota</taxon>
        <taxon>Fungi</taxon>
        <taxon>Fungi incertae sedis</taxon>
        <taxon>Zoopagomycota</taxon>
        <taxon>Kickxellomycotina</taxon>
        <taxon>Kickxellomycetes</taxon>
        <taxon>Kickxellales</taxon>
        <taxon>Kickxellaceae</taxon>
        <taxon>Coemansia</taxon>
    </lineage>
</organism>
<feature type="domain" description="DH" evidence="2">
    <location>
        <begin position="222"/>
        <end position="422"/>
    </location>
</feature>
<dbReference type="GO" id="GO:0005634">
    <property type="term" value="C:nucleus"/>
    <property type="evidence" value="ECO:0007669"/>
    <property type="project" value="TreeGrafter"/>
</dbReference>
<sequence length="706" mass="78222">MNTTGTPGVFHGRLASLALRFTAKCFPVCLGPRRRALGGSTIDDSTSHAVSIRRGAYLSPYDRAVYMIERLLRLPSISTYLYPILIDENIGSTGQYKDPTVPLKTLFDHGYTLNILLNELESPFVSTINLYERVDEPGYQKHQAKLFWRGCVDAGLALPEVLDRLGEAEWVSGRGGFDLALVTVVGIIDILQERGRLGSPDPRYIKPRSIYPAARAAHGAPRHLVLAAELAQTEVAYMQDLEQLAGFAKRVRAQLDCDGSDVDTVVIFGHVDQLLALHSKFSMRVQYLAGMPADQQFFDSIYDDLLGEFDVYSSFCASREHAQRAYAAALPILKQINCGGLDPVFDVTSLFMRPVQRLAQYPILFQSIVDALCDSCSSLSLEDKSKRILVIKSMYRAMRHSKRILSRANEATREAINQVNCTSFFDRIDSSLASDLSEQAVGRLMTSGKVSAKSTRDYEELEAYLFTGSLVLCKAVDPAQSSRSSMFRRTLSSLHMTIKASSMHTKLEDRRRSGSSVSSSTLHTRSPTPDDCAGECPTPARTNCEFQLPTINTNDSPPLISPPTKLLSSYASLVSLRDKPSPIIRFTSSVDVTISESECHGQSKSRLTRLCAREQYPTGAISQISQVHELNGTVRLTIQIMMANGSEKMLVFRRLTQETAAIWVRMLKRTVPLVPVEDENAAQNAYHCLHVNPRFSKAVLGRSIAV</sequence>
<dbReference type="GO" id="GO:0031106">
    <property type="term" value="P:septin ring organization"/>
    <property type="evidence" value="ECO:0007669"/>
    <property type="project" value="TreeGrafter"/>
</dbReference>
<feature type="region of interest" description="Disordered" evidence="1">
    <location>
        <begin position="502"/>
        <end position="535"/>
    </location>
</feature>
<dbReference type="GO" id="GO:0000935">
    <property type="term" value="C:division septum"/>
    <property type="evidence" value="ECO:0007669"/>
    <property type="project" value="TreeGrafter"/>
</dbReference>
<dbReference type="GO" id="GO:0043332">
    <property type="term" value="C:mating projection tip"/>
    <property type="evidence" value="ECO:0007669"/>
    <property type="project" value="TreeGrafter"/>
</dbReference>
<comment type="caution">
    <text evidence="3">The sequence shown here is derived from an EMBL/GenBank/DDBJ whole genome shotgun (WGS) entry which is preliminary data.</text>
</comment>